<sequence>MKILVEEGDAETLAALAGRPPRAGTEVLVVPPGEPRTKPRALNAGLLCARGEFVTVYDAEDRPDPAQLRVAVHAFRRSGPELGCVQAKLAIDNIGDGWLARHFAIEYAALFYVVLPALATLRLPIPLGGTSNHFRGIR</sequence>
<accession>A0A9E6UKC9</accession>
<dbReference type="RefSeq" id="WP_261402178.1">
    <property type="nucleotide sequence ID" value="NZ_CP081869.1"/>
</dbReference>
<dbReference type="GO" id="GO:0016757">
    <property type="term" value="F:glycosyltransferase activity"/>
    <property type="evidence" value="ECO:0007669"/>
    <property type="project" value="UniProtKB-KW"/>
</dbReference>
<keyword evidence="1" id="KW-0328">Glycosyltransferase</keyword>
<dbReference type="KEGG" id="cmet:K6K41_20245"/>
<proteinExistence type="predicted"/>
<dbReference type="EMBL" id="CP081869">
    <property type="protein sequence ID" value="QZN99146.1"/>
    <property type="molecule type" value="Genomic_DNA"/>
</dbReference>
<protein>
    <submittedName>
        <fullName evidence="1">Glycosyltransferase</fullName>
        <ecNumber evidence="1">2.4.-.-</ecNumber>
    </submittedName>
</protein>
<dbReference type="SUPFAM" id="SSF53448">
    <property type="entry name" value="Nucleotide-diphospho-sugar transferases"/>
    <property type="match status" value="1"/>
</dbReference>
<dbReference type="Gene3D" id="3.90.550.10">
    <property type="entry name" value="Spore Coat Polysaccharide Biosynthesis Protein SpsA, Chain A"/>
    <property type="match status" value="1"/>
</dbReference>
<dbReference type="Pfam" id="PF13641">
    <property type="entry name" value="Glyco_tranf_2_3"/>
    <property type="match status" value="1"/>
</dbReference>
<name>A0A9E6UKC9_9HYPH</name>
<dbReference type="Proteomes" id="UP000825701">
    <property type="component" value="Chromosome"/>
</dbReference>
<dbReference type="EC" id="2.4.-.-" evidence="1"/>
<keyword evidence="2" id="KW-1185">Reference proteome</keyword>
<evidence type="ECO:0000313" key="1">
    <source>
        <dbReference type="EMBL" id="QZN99146.1"/>
    </source>
</evidence>
<reference evidence="1" key="1">
    <citation type="submission" date="2021-08" db="EMBL/GenBank/DDBJ databases">
        <authorList>
            <person name="Zhang H."/>
            <person name="Xu M."/>
            <person name="Yu Z."/>
            <person name="Yang L."/>
            <person name="Cai Y."/>
        </authorList>
    </citation>
    <scope>NUCLEOTIDE SEQUENCE</scope>
    <source>
        <strain evidence="1">CHL1</strain>
    </source>
</reference>
<keyword evidence="1" id="KW-0808">Transferase</keyword>
<organism evidence="1 2">
    <name type="scientific">Chenggangzhangella methanolivorans</name>
    <dbReference type="NCBI Taxonomy" id="1437009"/>
    <lineage>
        <taxon>Bacteria</taxon>
        <taxon>Pseudomonadati</taxon>
        <taxon>Pseudomonadota</taxon>
        <taxon>Alphaproteobacteria</taxon>
        <taxon>Hyphomicrobiales</taxon>
        <taxon>Methylopilaceae</taxon>
        <taxon>Chenggangzhangella</taxon>
    </lineage>
</organism>
<dbReference type="AlphaFoldDB" id="A0A9E6UKC9"/>
<dbReference type="InterPro" id="IPR029044">
    <property type="entry name" value="Nucleotide-diphossugar_trans"/>
</dbReference>
<evidence type="ECO:0000313" key="2">
    <source>
        <dbReference type="Proteomes" id="UP000825701"/>
    </source>
</evidence>
<gene>
    <name evidence="1" type="ORF">K6K41_20245</name>
</gene>